<feature type="transmembrane region" description="Helical" evidence="1">
    <location>
        <begin position="61"/>
        <end position="83"/>
    </location>
</feature>
<dbReference type="RefSeq" id="WP_066960320.1">
    <property type="nucleotide sequence ID" value="NZ_CP023449.1"/>
</dbReference>
<dbReference type="EMBL" id="NWUF01000003">
    <property type="protein sequence ID" value="PCE43605.1"/>
    <property type="molecule type" value="Genomic_DNA"/>
</dbReference>
<dbReference type="Proteomes" id="UP000218934">
    <property type="component" value="Unassembled WGS sequence"/>
</dbReference>
<keyword evidence="3" id="KW-1185">Reference proteome</keyword>
<dbReference type="KEGG" id="rdi:CMV14_02390"/>
<keyword evidence="1" id="KW-1133">Transmembrane helix</keyword>
<evidence type="ECO:0000313" key="3">
    <source>
        <dbReference type="Proteomes" id="UP000218934"/>
    </source>
</evidence>
<proteinExistence type="predicted"/>
<feature type="transmembrane region" description="Helical" evidence="1">
    <location>
        <begin position="35"/>
        <end position="55"/>
    </location>
</feature>
<keyword evidence="1" id="KW-0472">Membrane</keyword>
<gene>
    <name evidence="2" type="ORF">COO09_04710</name>
</gene>
<accession>A0A2A4G0T4</accession>
<keyword evidence="1" id="KW-0812">Transmembrane</keyword>
<sequence length="92" mass="9512">MNAAAIFLLIGSIYLVIVAYGVVRTMKKGLPPRARLASAAAQVVVPPVALFAALLTTGDAFAIGGWGVMLGMLLVAGTLLAICTDMIARRLL</sequence>
<comment type="caution">
    <text evidence="2">The sequence shown here is derived from an EMBL/GenBank/DDBJ whole genome shotgun (WGS) entry which is preliminary data.</text>
</comment>
<feature type="transmembrane region" description="Helical" evidence="1">
    <location>
        <begin position="6"/>
        <end position="23"/>
    </location>
</feature>
<evidence type="ECO:0000313" key="2">
    <source>
        <dbReference type="EMBL" id="PCE43605.1"/>
    </source>
</evidence>
<protein>
    <submittedName>
        <fullName evidence="2">Uncharacterized protein</fullName>
    </submittedName>
</protein>
<dbReference type="AlphaFoldDB" id="A0A2A4G0T4"/>
<reference evidence="2 3" key="1">
    <citation type="submission" date="2017-09" db="EMBL/GenBank/DDBJ databases">
        <title>The Catabolism of 3,6-Dichlorosalicylic acid is Initiated by the Cytochrome P450 Monooxygenase DsmABC in Rhizorhabdus dicambivorans Ndbn-20.</title>
        <authorList>
            <person name="Na L."/>
        </authorList>
    </citation>
    <scope>NUCLEOTIDE SEQUENCE [LARGE SCALE GENOMIC DNA]</scope>
    <source>
        <strain evidence="2 3">Ndbn-20m</strain>
    </source>
</reference>
<name>A0A2A4G0T4_9SPHN</name>
<organism evidence="2 3">
    <name type="scientific">Rhizorhabdus dicambivorans</name>
    <dbReference type="NCBI Taxonomy" id="1850238"/>
    <lineage>
        <taxon>Bacteria</taxon>
        <taxon>Pseudomonadati</taxon>
        <taxon>Pseudomonadota</taxon>
        <taxon>Alphaproteobacteria</taxon>
        <taxon>Sphingomonadales</taxon>
        <taxon>Sphingomonadaceae</taxon>
        <taxon>Rhizorhabdus</taxon>
    </lineage>
</organism>
<evidence type="ECO:0000256" key="1">
    <source>
        <dbReference type="SAM" id="Phobius"/>
    </source>
</evidence>